<comment type="caution">
    <text evidence="3">The sequence shown here is derived from an EMBL/GenBank/DDBJ whole genome shotgun (WGS) entry which is preliminary data.</text>
</comment>
<evidence type="ECO:0000256" key="1">
    <source>
        <dbReference type="PROSITE-ProRule" id="PRU00325"/>
    </source>
</evidence>
<dbReference type="PROSITE" id="PS50966">
    <property type="entry name" value="ZF_SWIM"/>
    <property type="match status" value="1"/>
</dbReference>
<dbReference type="GO" id="GO:0008270">
    <property type="term" value="F:zinc ion binding"/>
    <property type="evidence" value="ECO:0007669"/>
    <property type="project" value="UniProtKB-KW"/>
</dbReference>
<gene>
    <name evidence="3" type="ORF">RFH988_LOCUS38308</name>
</gene>
<evidence type="ECO:0000259" key="2">
    <source>
        <dbReference type="PROSITE" id="PS50966"/>
    </source>
</evidence>
<dbReference type="InterPro" id="IPR007527">
    <property type="entry name" value="Znf_SWIM"/>
</dbReference>
<keyword evidence="1" id="KW-0863">Zinc-finger</keyword>
<proteinExistence type="predicted"/>
<evidence type="ECO:0000313" key="4">
    <source>
        <dbReference type="Proteomes" id="UP000663882"/>
    </source>
</evidence>
<dbReference type="InterPro" id="IPR001007">
    <property type="entry name" value="VWF_dom"/>
</dbReference>
<dbReference type="Proteomes" id="UP000663882">
    <property type="component" value="Unassembled WGS sequence"/>
</dbReference>
<reference evidence="3" key="1">
    <citation type="submission" date="2021-02" db="EMBL/GenBank/DDBJ databases">
        <authorList>
            <person name="Nowell W R."/>
        </authorList>
    </citation>
    <scope>NUCLEOTIDE SEQUENCE</scope>
</reference>
<keyword evidence="1" id="KW-0862">Zinc</keyword>
<dbReference type="Pfam" id="PF00093">
    <property type="entry name" value="VWC"/>
    <property type="match status" value="1"/>
</dbReference>
<evidence type="ECO:0000313" key="3">
    <source>
        <dbReference type="EMBL" id="CAF1488735.1"/>
    </source>
</evidence>
<name>A0A815SDH9_9BILA</name>
<accession>A0A815SDH9</accession>
<dbReference type="OrthoDB" id="430044at2759"/>
<dbReference type="AlphaFoldDB" id="A0A815SDH9"/>
<protein>
    <recommendedName>
        <fullName evidence="2">SWIM-type domain-containing protein</fullName>
    </recommendedName>
</protein>
<keyword evidence="1" id="KW-0479">Metal-binding</keyword>
<sequence length="73" mass="8813">MCRFYGNNGYQIHYEHDLWYISACQYCTCRRHNRVLCKSIQCEHQFCLEHEIQESRSDSCCVSCRQPKQCDLN</sequence>
<organism evidence="3 4">
    <name type="scientific">Rotaria sordida</name>
    <dbReference type="NCBI Taxonomy" id="392033"/>
    <lineage>
        <taxon>Eukaryota</taxon>
        <taxon>Metazoa</taxon>
        <taxon>Spiralia</taxon>
        <taxon>Gnathifera</taxon>
        <taxon>Rotifera</taxon>
        <taxon>Eurotatoria</taxon>
        <taxon>Bdelloidea</taxon>
        <taxon>Philodinida</taxon>
        <taxon>Philodinidae</taxon>
        <taxon>Rotaria</taxon>
    </lineage>
</organism>
<dbReference type="EMBL" id="CAJNOO010009059">
    <property type="protein sequence ID" value="CAF1488735.1"/>
    <property type="molecule type" value="Genomic_DNA"/>
</dbReference>
<feature type="domain" description="SWIM-type" evidence="2">
    <location>
        <begin position="10"/>
        <end position="53"/>
    </location>
</feature>
<feature type="non-terminal residue" evidence="3">
    <location>
        <position position="73"/>
    </location>
</feature>
<dbReference type="SUPFAM" id="SSF57603">
    <property type="entry name" value="FnI-like domain"/>
    <property type="match status" value="1"/>
</dbReference>